<name>A0ABQ4G5G1_9ACTN</name>
<proteinExistence type="predicted"/>
<reference evidence="2 3" key="1">
    <citation type="submission" date="2021-01" db="EMBL/GenBank/DDBJ databases">
        <title>Whole genome shotgun sequence of Microbispora corallina NBRC 16416.</title>
        <authorList>
            <person name="Komaki H."/>
            <person name="Tamura T."/>
        </authorList>
    </citation>
    <scope>NUCLEOTIDE SEQUENCE [LARGE SCALE GENOMIC DNA]</scope>
    <source>
        <strain evidence="2 3">NBRC 16416</strain>
    </source>
</reference>
<feature type="compositionally biased region" description="Basic and acidic residues" evidence="1">
    <location>
        <begin position="48"/>
        <end position="60"/>
    </location>
</feature>
<evidence type="ECO:0000256" key="1">
    <source>
        <dbReference type="SAM" id="MobiDB-lite"/>
    </source>
</evidence>
<protein>
    <recommendedName>
        <fullName evidence="4">DUF4367 domain-containing protein</fullName>
    </recommendedName>
</protein>
<evidence type="ECO:0000313" key="3">
    <source>
        <dbReference type="Proteomes" id="UP000603904"/>
    </source>
</evidence>
<sequence>MSSSPDRPDDRPDERLADLEADLLALGESLAVPAPPPSGVARAVRARLEREASPDGRGREAVPGSGPGADPGRADRNRWGILRRLRPSPRRVAAGVAVVLAVLLGATPQGRAAVASVLRFAGVEIHVGEPGPLPTGVPRPLPGERRVTLDEARASVRFPVAVPTALPEPADVRVADGGRVVTLLWPGIRLDEYDGTLGVVFRKELGEPWPEEQPQIRGWWIQRPHGVSYVPSNGVPREERVAGPTLIWQRHAVGLRLEGPDRARALRIAASVR</sequence>
<evidence type="ECO:0000313" key="2">
    <source>
        <dbReference type="EMBL" id="GIH42279.1"/>
    </source>
</evidence>
<comment type="caution">
    <text evidence="2">The sequence shown here is derived from an EMBL/GenBank/DDBJ whole genome shotgun (WGS) entry which is preliminary data.</text>
</comment>
<dbReference type="Proteomes" id="UP000603904">
    <property type="component" value="Unassembled WGS sequence"/>
</dbReference>
<accession>A0ABQ4G5G1</accession>
<dbReference type="RefSeq" id="WP_204059518.1">
    <property type="nucleotide sequence ID" value="NZ_BAAAGP010000017.1"/>
</dbReference>
<keyword evidence="3" id="KW-1185">Reference proteome</keyword>
<feature type="region of interest" description="Disordered" evidence="1">
    <location>
        <begin position="48"/>
        <end position="75"/>
    </location>
</feature>
<evidence type="ECO:0008006" key="4">
    <source>
        <dbReference type="Google" id="ProtNLM"/>
    </source>
</evidence>
<dbReference type="EMBL" id="BOOC01000030">
    <property type="protein sequence ID" value="GIH42279.1"/>
    <property type="molecule type" value="Genomic_DNA"/>
</dbReference>
<gene>
    <name evidence="2" type="ORF">Mco01_52790</name>
</gene>
<organism evidence="2 3">
    <name type="scientific">Microbispora corallina</name>
    <dbReference type="NCBI Taxonomy" id="83302"/>
    <lineage>
        <taxon>Bacteria</taxon>
        <taxon>Bacillati</taxon>
        <taxon>Actinomycetota</taxon>
        <taxon>Actinomycetes</taxon>
        <taxon>Streptosporangiales</taxon>
        <taxon>Streptosporangiaceae</taxon>
        <taxon>Microbispora</taxon>
    </lineage>
</organism>